<gene>
    <name evidence="5" type="ORF">CN311_09855</name>
</gene>
<keyword evidence="3" id="KW-0804">Transcription</keyword>
<dbReference type="Proteomes" id="UP000219182">
    <property type="component" value="Unassembled WGS sequence"/>
</dbReference>
<dbReference type="GO" id="GO:0003700">
    <property type="term" value="F:DNA-binding transcription factor activity"/>
    <property type="evidence" value="ECO:0007669"/>
    <property type="project" value="InterPro"/>
</dbReference>
<comment type="caution">
    <text evidence="5">The sequence shown here is derived from an EMBL/GenBank/DDBJ whole genome shotgun (WGS) entry which is preliminary data.</text>
</comment>
<protein>
    <submittedName>
        <fullName evidence="5">GntR family transcriptional regulator</fullName>
    </submittedName>
</protein>
<dbReference type="Gene3D" id="1.10.10.10">
    <property type="entry name" value="Winged helix-like DNA-binding domain superfamily/Winged helix DNA-binding domain"/>
    <property type="match status" value="1"/>
</dbReference>
<dbReference type="SUPFAM" id="SSF48008">
    <property type="entry name" value="GntR ligand-binding domain-like"/>
    <property type="match status" value="1"/>
</dbReference>
<dbReference type="InterPro" id="IPR011711">
    <property type="entry name" value="GntR_C"/>
</dbReference>
<dbReference type="PROSITE" id="PS50949">
    <property type="entry name" value="HTH_GNTR"/>
    <property type="match status" value="1"/>
</dbReference>
<dbReference type="InterPro" id="IPR036388">
    <property type="entry name" value="WH-like_DNA-bd_sf"/>
</dbReference>
<sequence length="229" mass="25316">MPAMSTSPKPLLQRQTVTAMVAEYIAAKIIGGDYPGGHQIRQEAIAAELGVSRIPVREALLQLEAEGLVVIRTHRGAVVSDLSADDAIDLFDARLLLEPFIVKKAIARMSSQDIANAEQALHDYEAAIARGDPKELSRLNWAFHTALLEPSMRPRSMAVLQTLYSSADRYLRLQIEPLKAQTKALQEHRDIFEAYRLRDAVETSRLLKKHVADAAEEIVSQLKRGEAAG</sequence>
<dbReference type="InterPro" id="IPR036390">
    <property type="entry name" value="WH_DNA-bd_sf"/>
</dbReference>
<keyword evidence="2" id="KW-0238">DNA-binding</keyword>
<dbReference type="InterPro" id="IPR000524">
    <property type="entry name" value="Tscrpt_reg_HTH_GntR"/>
</dbReference>
<dbReference type="CDD" id="cd07377">
    <property type="entry name" value="WHTH_GntR"/>
    <property type="match status" value="1"/>
</dbReference>
<keyword evidence="1" id="KW-0805">Transcription regulation</keyword>
<name>A0A2A6FIN2_9HYPH</name>
<accession>A0A2A6FIN2</accession>
<dbReference type="InterPro" id="IPR008920">
    <property type="entry name" value="TF_FadR/GntR_C"/>
</dbReference>
<dbReference type="Pfam" id="PF00392">
    <property type="entry name" value="GntR"/>
    <property type="match status" value="1"/>
</dbReference>
<evidence type="ECO:0000313" key="6">
    <source>
        <dbReference type="Proteomes" id="UP000219182"/>
    </source>
</evidence>
<dbReference type="SMART" id="SM00345">
    <property type="entry name" value="HTH_GNTR"/>
    <property type="match status" value="1"/>
</dbReference>
<evidence type="ECO:0000256" key="2">
    <source>
        <dbReference type="ARBA" id="ARBA00023125"/>
    </source>
</evidence>
<evidence type="ECO:0000256" key="3">
    <source>
        <dbReference type="ARBA" id="ARBA00023163"/>
    </source>
</evidence>
<evidence type="ECO:0000313" key="5">
    <source>
        <dbReference type="EMBL" id="PDQ21288.1"/>
    </source>
</evidence>
<organism evidence="5 6">
    <name type="scientific">Mesorhizobium sanjuanii</name>
    <dbReference type="NCBI Taxonomy" id="2037900"/>
    <lineage>
        <taxon>Bacteria</taxon>
        <taxon>Pseudomonadati</taxon>
        <taxon>Pseudomonadota</taxon>
        <taxon>Alphaproteobacteria</taxon>
        <taxon>Hyphomicrobiales</taxon>
        <taxon>Phyllobacteriaceae</taxon>
        <taxon>Mesorhizobium</taxon>
    </lineage>
</organism>
<feature type="domain" description="HTH gntR-type" evidence="4">
    <location>
        <begin position="15"/>
        <end position="82"/>
    </location>
</feature>
<evidence type="ECO:0000256" key="1">
    <source>
        <dbReference type="ARBA" id="ARBA00023015"/>
    </source>
</evidence>
<keyword evidence="6" id="KW-1185">Reference proteome</keyword>
<dbReference type="PANTHER" id="PTHR43537">
    <property type="entry name" value="TRANSCRIPTIONAL REGULATOR, GNTR FAMILY"/>
    <property type="match status" value="1"/>
</dbReference>
<dbReference type="PANTHER" id="PTHR43537:SF41">
    <property type="entry name" value="TRANSCRIPTIONAL REGULATORY PROTEIN"/>
    <property type="match status" value="1"/>
</dbReference>
<dbReference type="SMART" id="SM00895">
    <property type="entry name" value="FCD"/>
    <property type="match status" value="1"/>
</dbReference>
<dbReference type="AlphaFoldDB" id="A0A2A6FIN2"/>
<dbReference type="EMBL" id="NWQG01000049">
    <property type="protein sequence ID" value="PDQ21288.1"/>
    <property type="molecule type" value="Genomic_DNA"/>
</dbReference>
<proteinExistence type="predicted"/>
<dbReference type="Pfam" id="PF07729">
    <property type="entry name" value="FCD"/>
    <property type="match status" value="1"/>
</dbReference>
<dbReference type="GO" id="GO:0003677">
    <property type="term" value="F:DNA binding"/>
    <property type="evidence" value="ECO:0007669"/>
    <property type="project" value="UniProtKB-KW"/>
</dbReference>
<dbReference type="SUPFAM" id="SSF46785">
    <property type="entry name" value="Winged helix' DNA-binding domain"/>
    <property type="match status" value="1"/>
</dbReference>
<evidence type="ECO:0000259" key="4">
    <source>
        <dbReference type="PROSITE" id="PS50949"/>
    </source>
</evidence>
<dbReference type="PRINTS" id="PR00035">
    <property type="entry name" value="HTHGNTR"/>
</dbReference>
<reference evidence="5 6" key="1">
    <citation type="submission" date="2017-09" db="EMBL/GenBank/DDBJ databases">
        <title>Mesorhizobum sanjuanii sp. nov. isolated from nodules of Lotus tenuis in saline-alkaline lowlands of Flooding Pampa.</title>
        <authorList>
            <person name="Sannazzaro A.I."/>
            <person name="Torres Tejerizo G.A."/>
            <person name="Fontana F."/>
            <person name="Cumpa Velazquez L.M."/>
            <person name="Hansen L."/>
            <person name="Pistorio M."/>
            <person name="Estrella M.J."/>
        </authorList>
    </citation>
    <scope>NUCLEOTIDE SEQUENCE [LARGE SCALE GENOMIC DNA]</scope>
    <source>
        <strain evidence="5 6">BSA136</strain>
    </source>
</reference>
<dbReference type="Gene3D" id="1.20.120.530">
    <property type="entry name" value="GntR ligand-binding domain-like"/>
    <property type="match status" value="1"/>
</dbReference>